<dbReference type="EMBL" id="LN732021">
    <property type="protein sequence ID" value="CEP15226.1"/>
    <property type="molecule type" value="Genomic_DNA"/>
</dbReference>
<dbReference type="Proteomes" id="UP000054107">
    <property type="component" value="Unassembled WGS sequence"/>
</dbReference>
<evidence type="ECO:0000313" key="2">
    <source>
        <dbReference type="EMBL" id="CEP15226.1"/>
    </source>
</evidence>
<proteinExistence type="predicted"/>
<protein>
    <submittedName>
        <fullName evidence="2">Uncharacterized protein</fullName>
    </submittedName>
</protein>
<evidence type="ECO:0000313" key="3">
    <source>
        <dbReference type="Proteomes" id="UP000054107"/>
    </source>
</evidence>
<dbReference type="AlphaFoldDB" id="A0A0B7NCN9"/>
<evidence type="ECO:0000256" key="1">
    <source>
        <dbReference type="SAM" id="MobiDB-lite"/>
    </source>
</evidence>
<keyword evidence="3" id="KW-1185">Reference proteome</keyword>
<feature type="region of interest" description="Disordered" evidence="1">
    <location>
        <begin position="118"/>
        <end position="155"/>
    </location>
</feature>
<dbReference type="OrthoDB" id="2276207at2759"/>
<reference evidence="2 3" key="1">
    <citation type="submission" date="2014-09" db="EMBL/GenBank/DDBJ databases">
        <authorList>
            <person name="Ellenberger Sabrina"/>
        </authorList>
    </citation>
    <scope>NUCLEOTIDE SEQUENCE [LARGE SCALE GENOMIC DNA]</scope>
    <source>
        <strain evidence="2 3">CBS 412.66</strain>
    </source>
</reference>
<accession>A0A0B7NCN9</accession>
<sequence length="228" mass="25850">MFTYGQAACVILDLKPTDDNRTLVNKTLANSLFEVKYIGSRHSDPFPLAKAFIVKIPKQIQIISRNTTSIRNDESSNQLGFRPRARNIFSADILQELHMIIRNSQPFHFHPVKKNALTLNSKARKNKDRKSSSKKIVVGQSKKVKRSYDPAQTKSNFGCRYRSSTPKKTTTSITASNLLNLLRNDKSIVIKIAMVLSVRVPEKADRSYGPVYATDSFIHDTLEYHIPI</sequence>
<organism evidence="2 3">
    <name type="scientific">Parasitella parasitica</name>
    <dbReference type="NCBI Taxonomy" id="35722"/>
    <lineage>
        <taxon>Eukaryota</taxon>
        <taxon>Fungi</taxon>
        <taxon>Fungi incertae sedis</taxon>
        <taxon>Mucoromycota</taxon>
        <taxon>Mucoromycotina</taxon>
        <taxon>Mucoromycetes</taxon>
        <taxon>Mucorales</taxon>
        <taxon>Mucorineae</taxon>
        <taxon>Mucoraceae</taxon>
        <taxon>Parasitella</taxon>
    </lineage>
</organism>
<name>A0A0B7NCN9_9FUNG</name>
<gene>
    <name evidence="2" type="primary">PARPA_09431.1 scaffold 36645</name>
</gene>